<dbReference type="GO" id="GO:0006397">
    <property type="term" value="P:mRNA processing"/>
    <property type="evidence" value="ECO:0007669"/>
    <property type="project" value="UniProtKB-KW"/>
</dbReference>
<organism evidence="13">
    <name type="scientific">Micromonas pusilla</name>
    <name type="common">Picoplanktonic green alga</name>
    <name type="synonym">Chromulina pusilla</name>
    <dbReference type="NCBI Taxonomy" id="38833"/>
    <lineage>
        <taxon>Eukaryota</taxon>
        <taxon>Viridiplantae</taxon>
        <taxon>Chlorophyta</taxon>
        <taxon>Mamiellophyceae</taxon>
        <taxon>Mamiellales</taxon>
        <taxon>Mamiellaceae</taxon>
        <taxon>Micromonas</taxon>
    </lineage>
</organism>
<keyword evidence="6" id="KW-0347">Helicase</keyword>
<comment type="catalytic activity">
    <reaction evidence="10">
        <text>ATP + H2O = ADP + phosphate + H(+)</text>
        <dbReference type="Rhea" id="RHEA:13065"/>
        <dbReference type="ChEBI" id="CHEBI:15377"/>
        <dbReference type="ChEBI" id="CHEBI:15378"/>
        <dbReference type="ChEBI" id="CHEBI:30616"/>
        <dbReference type="ChEBI" id="CHEBI:43474"/>
        <dbReference type="ChEBI" id="CHEBI:456216"/>
        <dbReference type="EC" id="3.6.4.13"/>
    </reaction>
</comment>
<dbReference type="PROSITE" id="PS00690">
    <property type="entry name" value="DEAH_ATP_HELICASE"/>
    <property type="match status" value="1"/>
</dbReference>
<dbReference type="FunFam" id="3.40.50.300:FF:000007">
    <property type="entry name" value="Pre-mRNA-splicing factor ATP-dependent RNA helicase"/>
    <property type="match status" value="1"/>
</dbReference>
<reference evidence="13" key="1">
    <citation type="submission" date="2021-01" db="EMBL/GenBank/DDBJ databases">
        <authorList>
            <person name="Corre E."/>
            <person name="Pelletier E."/>
            <person name="Niang G."/>
            <person name="Scheremetjew M."/>
            <person name="Finn R."/>
            <person name="Kale V."/>
            <person name="Holt S."/>
            <person name="Cochrane G."/>
            <person name="Meng A."/>
            <person name="Brown T."/>
            <person name="Cohen L."/>
        </authorList>
    </citation>
    <scope>NUCLEOTIDE SEQUENCE</scope>
    <source>
        <strain evidence="13">CCMP494</strain>
    </source>
</reference>
<evidence type="ECO:0000256" key="7">
    <source>
        <dbReference type="ARBA" id="ARBA00022840"/>
    </source>
</evidence>
<dbReference type="Gene3D" id="1.20.120.1080">
    <property type="match status" value="1"/>
</dbReference>
<dbReference type="Gene3D" id="3.40.50.300">
    <property type="entry name" value="P-loop containing nucleotide triphosphate hydrolases"/>
    <property type="match status" value="2"/>
</dbReference>
<dbReference type="GO" id="GO:0003723">
    <property type="term" value="F:RNA binding"/>
    <property type="evidence" value="ECO:0007669"/>
    <property type="project" value="TreeGrafter"/>
</dbReference>
<keyword evidence="4" id="KW-0547">Nucleotide-binding</keyword>
<evidence type="ECO:0000259" key="11">
    <source>
        <dbReference type="PROSITE" id="PS51192"/>
    </source>
</evidence>
<dbReference type="EC" id="3.6.4.13" evidence="1"/>
<evidence type="ECO:0000313" key="13">
    <source>
        <dbReference type="EMBL" id="CAD8588507.1"/>
    </source>
</evidence>
<evidence type="ECO:0000256" key="2">
    <source>
        <dbReference type="ARBA" id="ARBA00022664"/>
    </source>
</evidence>
<keyword evidence="7" id="KW-0067">ATP-binding</keyword>
<dbReference type="GO" id="GO:0005524">
    <property type="term" value="F:ATP binding"/>
    <property type="evidence" value="ECO:0007669"/>
    <property type="project" value="UniProtKB-KW"/>
</dbReference>
<dbReference type="InterPro" id="IPR027417">
    <property type="entry name" value="P-loop_NTPase"/>
</dbReference>
<feature type="domain" description="Helicase ATP-binding" evidence="11">
    <location>
        <begin position="60"/>
        <end position="223"/>
    </location>
</feature>
<name>A0A6U2CMB8_MICPS</name>
<dbReference type="AlphaFoldDB" id="A0A6U2CMB8"/>
<proteinExistence type="inferred from homology"/>
<sequence length="705" mass="80357">MMEPATKKLRKAHDTFNVLESAVEQTNTNRYTGRPYTTKYFEILEKRRELPVWQQREEFAQMLNRHQTLVLVGETGSGKTTQIPQFVVESGLLSGKMCVCTQPRRVAAMSVARRVAEEMDVNAGEEVGYSIRFEEATGPKTFLKYSTDGMLLREAMTDPLLNRYGVIIIDEAHERTLATDVLFGLLKEVLTQRTDLKVVVMSATLEAEKFQNYFLEAPLMRVPGRLHPVEIFYTQNPERDYLEAAIRTAVQIHVCEPPGDVLIFLTGEEEIEDACIKVRREIGSMGDRVGVVKVVPLYASLPPQQQQRIFDDAPPPRDGPSGVPGRKIVISTNIAETSLTIDGIVYVIDPGFAKQKVYNPRIRVESLLVSPISRASAHQRAGRAGRTRPGKCFRLYTEGSFKKDLQEQTYPEILRSNLGSVVLQLKKLGIDDLVHFDFMDPPAPETLMRALELLNYLGALDDDGNLTQIGTVMSDFPLDPQLAKMVCASPQFRCSNEIFTITSMLSVPNPFVRPRDQQSEADEAKSRFSHIDGDHLTLLNAYHAFKQNNEDSQWCYNNYINYRAMKSADSVRSQLVRIASRFNMSLVSTDFTSRDYYLNIRRAILSGYFMQVAHLERQGSYLTVKDNQMVSLHPSTCLDHKPEWVMYNEFVLTTKNYIRICTEVKGDWLVEVAPHYYDLTNFPECEAKRALERIYERSKINYKRT</sequence>
<protein>
    <recommendedName>
        <fullName evidence="1">RNA helicase</fullName>
        <ecNumber evidence="1">3.6.4.13</ecNumber>
    </recommendedName>
</protein>
<dbReference type="FunFam" id="3.40.50.300:FF:001148">
    <property type="entry name" value="Pre-mRNA-splicing factor ATP-dependent RNA helicase DHX15/PRP43"/>
    <property type="match status" value="1"/>
</dbReference>
<dbReference type="GO" id="GO:0005681">
    <property type="term" value="C:spliceosomal complex"/>
    <property type="evidence" value="ECO:0007669"/>
    <property type="project" value="UniProtKB-KW"/>
</dbReference>
<comment type="similarity">
    <text evidence="9">Belongs to the DEAD box helicase family. DEAH subfamily. DDX15/PRP43 sub-subfamily.</text>
</comment>
<dbReference type="InterPro" id="IPR003593">
    <property type="entry name" value="AAA+_ATPase"/>
</dbReference>
<dbReference type="SMART" id="SM00847">
    <property type="entry name" value="HA2"/>
    <property type="match status" value="1"/>
</dbReference>
<dbReference type="CDD" id="cd18791">
    <property type="entry name" value="SF2_C_RHA"/>
    <property type="match status" value="1"/>
</dbReference>
<evidence type="ECO:0000256" key="5">
    <source>
        <dbReference type="ARBA" id="ARBA00022801"/>
    </source>
</evidence>
<evidence type="ECO:0000256" key="8">
    <source>
        <dbReference type="ARBA" id="ARBA00023187"/>
    </source>
</evidence>
<dbReference type="GO" id="GO:0008380">
    <property type="term" value="P:RNA splicing"/>
    <property type="evidence" value="ECO:0007669"/>
    <property type="project" value="UniProtKB-KW"/>
</dbReference>
<dbReference type="Pfam" id="PF04408">
    <property type="entry name" value="WHD_HA2"/>
    <property type="match status" value="1"/>
</dbReference>
<evidence type="ECO:0000256" key="9">
    <source>
        <dbReference type="ARBA" id="ARBA00024333"/>
    </source>
</evidence>
<gene>
    <name evidence="13" type="ORF">MSP1404_LOCUS6499</name>
    <name evidence="14" type="ORF">MSP1404_LOCUS6500</name>
</gene>
<evidence type="ECO:0000259" key="12">
    <source>
        <dbReference type="PROSITE" id="PS51194"/>
    </source>
</evidence>
<evidence type="ECO:0000313" key="14">
    <source>
        <dbReference type="EMBL" id="CAD8588509.1"/>
    </source>
</evidence>
<dbReference type="PROSITE" id="PS51194">
    <property type="entry name" value="HELICASE_CTER"/>
    <property type="match status" value="1"/>
</dbReference>
<dbReference type="Pfam" id="PF21010">
    <property type="entry name" value="HA2_C"/>
    <property type="match status" value="1"/>
</dbReference>
<dbReference type="PROSITE" id="PS51192">
    <property type="entry name" value="HELICASE_ATP_BIND_1"/>
    <property type="match status" value="1"/>
</dbReference>
<keyword evidence="2" id="KW-0507">mRNA processing</keyword>
<dbReference type="PANTHER" id="PTHR18934">
    <property type="entry name" value="ATP-DEPENDENT RNA HELICASE"/>
    <property type="match status" value="1"/>
</dbReference>
<dbReference type="InterPro" id="IPR001650">
    <property type="entry name" value="Helicase_C-like"/>
</dbReference>
<dbReference type="SMART" id="SM00487">
    <property type="entry name" value="DEXDc"/>
    <property type="match status" value="1"/>
</dbReference>
<evidence type="ECO:0000256" key="1">
    <source>
        <dbReference type="ARBA" id="ARBA00012552"/>
    </source>
</evidence>
<evidence type="ECO:0000256" key="6">
    <source>
        <dbReference type="ARBA" id="ARBA00022806"/>
    </source>
</evidence>
<dbReference type="InterPro" id="IPR044756">
    <property type="entry name" value="DHX15_DEXHc"/>
</dbReference>
<dbReference type="PANTHER" id="PTHR18934:SF109">
    <property type="entry name" value="ATP-DEPENDENT RNA HELICASE DHX15 HOMOLOG"/>
    <property type="match status" value="1"/>
</dbReference>
<dbReference type="InterPro" id="IPR007502">
    <property type="entry name" value="Helicase-assoc_dom"/>
</dbReference>
<dbReference type="SMART" id="SM00382">
    <property type="entry name" value="AAA"/>
    <property type="match status" value="1"/>
</dbReference>
<feature type="domain" description="Helicase C-terminal" evidence="12">
    <location>
        <begin position="248"/>
        <end position="429"/>
    </location>
</feature>
<evidence type="ECO:0000256" key="4">
    <source>
        <dbReference type="ARBA" id="ARBA00022741"/>
    </source>
</evidence>
<evidence type="ECO:0000256" key="3">
    <source>
        <dbReference type="ARBA" id="ARBA00022728"/>
    </source>
</evidence>
<dbReference type="GO" id="GO:0016787">
    <property type="term" value="F:hydrolase activity"/>
    <property type="evidence" value="ECO:0007669"/>
    <property type="project" value="UniProtKB-KW"/>
</dbReference>
<keyword evidence="3" id="KW-0747">Spliceosome</keyword>
<dbReference type="Pfam" id="PF00271">
    <property type="entry name" value="Helicase_C"/>
    <property type="match status" value="1"/>
</dbReference>
<dbReference type="InterPro" id="IPR002464">
    <property type="entry name" value="DNA/RNA_helicase_DEAH_CS"/>
</dbReference>
<keyword evidence="8" id="KW-0508">mRNA splicing</keyword>
<dbReference type="InterPro" id="IPR011545">
    <property type="entry name" value="DEAD/DEAH_box_helicase_dom"/>
</dbReference>
<dbReference type="Pfam" id="PF07717">
    <property type="entry name" value="OB_NTP_bind"/>
    <property type="match status" value="1"/>
</dbReference>
<dbReference type="InterPro" id="IPR011709">
    <property type="entry name" value="DEAD-box_helicase_OB_fold"/>
</dbReference>
<dbReference type="FunFam" id="1.20.120.1080:FF:000003">
    <property type="entry name" value="Pre-mRNA-splicing factor ATP-dependent RNA helicase PRP43"/>
    <property type="match status" value="1"/>
</dbReference>
<accession>A0A6U2CMB8</accession>
<dbReference type="SUPFAM" id="SSF52540">
    <property type="entry name" value="P-loop containing nucleoside triphosphate hydrolases"/>
    <property type="match status" value="1"/>
</dbReference>
<dbReference type="EMBL" id="HBEV01008509">
    <property type="protein sequence ID" value="CAD8588507.1"/>
    <property type="molecule type" value="Transcribed_RNA"/>
</dbReference>
<dbReference type="SMART" id="SM00490">
    <property type="entry name" value="HELICc"/>
    <property type="match status" value="1"/>
</dbReference>
<dbReference type="InterPro" id="IPR048333">
    <property type="entry name" value="HA2_WH"/>
</dbReference>
<dbReference type="InterPro" id="IPR014001">
    <property type="entry name" value="Helicase_ATP-bd"/>
</dbReference>
<keyword evidence="5" id="KW-0378">Hydrolase</keyword>
<dbReference type="Pfam" id="PF00270">
    <property type="entry name" value="DEAD"/>
    <property type="match status" value="1"/>
</dbReference>
<evidence type="ECO:0000256" key="10">
    <source>
        <dbReference type="ARBA" id="ARBA00047984"/>
    </source>
</evidence>
<dbReference type="EMBL" id="HBEV01008510">
    <property type="protein sequence ID" value="CAD8588509.1"/>
    <property type="molecule type" value="Transcribed_RNA"/>
</dbReference>
<dbReference type="GO" id="GO:0003724">
    <property type="term" value="F:RNA helicase activity"/>
    <property type="evidence" value="ECO:0007669"/>
    <property type="project" value="UniProtKB-EC"/>
</dbReference>
<dbReference type="CDD" id="cd17973">
    <property type="entry name" value="DEXHc_DHX15"/>
    <property type="match status" value="1"/>
</dbReference>